<dbReference type="KEGG" id="ise:JBKA6_0195"/>
<keyword evidence="2" id="KW-1185">Reference proteome</keyword>
<evidence type="ECO:0000313" key="2">
    <source>
        <dbReference type="Proteomes" id="UP000243197"/>
    </source>
</evidence>
<name>A0A1J1E9K2_9FLAO</name>
<evidence type="ECO:0008006" key="3">
    <source>
        <dbReference type="Google" id="ProtNLM"/>
    </source>
</evidence>
<proteinExistence type="predicted"/>
<dbReference type="OrthoDB" id="663527at2"/>
<accession>A0A1J1E9K2</accession>
<dbReference type="AlphaFoldDB" id="A0A1J1E9K2"/>
<dbReference type="InterPro" id="IPR045607">
    <property type="entry name" value="DUF6452"/>
</dbReference>
<dbReference type="Proteomes" id="UP000243197">
    <property type="component" value="Chromosome"/>
</dbReference>
<organism evidence="1 2">
    <name type="scientific">Ichthyobacterium seriolicida</name>
    <dbReference type="NCBI Taxonomy" id="242600"/>
    <lineage>
        <taxon>Bacteria</taxon>
        <taxon>Pseudomonadati</taxon>
        <taxon>Bacteroidota</taxon>
        <taxon>Flavobacteriia</taxon>
        <taxon>Flavobacteriales</taxon>
        <taxon>Ichthyobacteriaceae</taxon>
        <taxon>Ichthyobacterium</taxon>
    </lineage>
</organism>
<evidence type="ECO:0000313" key="1">
    <source>
        <dbReference type="EMBL" id="BAV94208.1"/>
    </source>
</evidence>
<gene>
    <name evidence="1" type="ORF">JBKA6_0195</name>
</gene>
<dbReference type="RefSeq" id="WP_096684929.1">
    <property type="nucleotide sequence ID" value="NZ_AP014564.1"/>
</dbReference>
<dbReference type="PROSITE" id="PS51257">
    <property type="entry name" value="PROKAR_LIPOPROTEIN"/>
    <property type="match status" value="1"/>
</dbReference>
<reference evidence="1 2" key="1">
    <citation type="submission" date="2014-03" db="EMBL/GenBank/DDBJ databases">
        <title>complete genome sequence of Flavobacteriaceae bacterium JBKA-6.</title>
        <authorList>
            <person name="Takano T."/>
            <person name="Nakamura Y."/>
            <person name="Takuma S."/>
            <person name="Yasuike M."/>
            <person name="Matsuyama T."/>
            <person name="Sakai T."/>
            <person name="Fujiwara A."/>
            <person name="Kimoto K."/>
            <person name="Fukuda Y."/>
            <person name="Kondo H."/>
            <person name="Hirono I."/>
            <person name="Nakayasu C."/>
        </authorList>
    </citation>
    <scope>NUCLEOTIDE SEQUENCE [LARGE SCALE GENOMIC DNA]</scope>
    <source>
        <strain evidence="1 2">JBKA-6</strain>
    </source>
</reference>
<dbReference type="EMBL" id="AP014564">
    <property type="protein sequence ID" value="BAV94208.1"/>
    <property type="molecule type" value="Genomic_DNA"/>
</dbReference>
<protein>
    <recommendedName>
        <fullName evidence="3">Lipoprotein</fullName>
    </recommendedName>
</protein>
<dbReference type="Pfam" id="PF20050">
    <property type="entry name" value="DUF6452"/>
    <property type="match status" value="1"/>
</dbReference>
<sequence>MKKIVLISVFFLFLSCEKDDVCIDGVTPKLKVEFFTKKKTSKGRDIDQKKHLTDLTVIWKDTTDTIIKDSKNVQSVDLKLDFTKNHTEFVFITGENKDTIKVKYNRKPVFVSKACGYKITFNNPKFEYSKNLIKEIKLVETGMNITVDDETHVKIYY</sequence>